<dbReference type="Proteomes" id="UP000789920">
    <property type="component" value="Unassembled WGS sequence"/>
</dbReference>
<protein>
    <submittedName>
        <fullName evidence="1">19094_t:CDS:1</fullName>
    </submittedName>
</protein>
<keyword evidence="2" id="KW-1185">Reference proteome</keyword>
<sequence>LLSIRDKLLYGVNEKINSYTITGLWKRALSYAKNYQEFDEEISFIDDELDCESSEDSN</sequence>
<reference evidence="1" key="1">
    <citation type="submission" date="2021-06" db="EMBL/GenBank/DDBJ databases">
        <authorList>
            <person name="Kallberg Y."/>
            <person name="Tangrot J."/>
            <person name="Rosling A."/>
        </authorList>
    </citation>
    <scope>NUCLEOTIDE SEQUENCE</scope>
    <source>
        <strain evidence="1">MA461A</strain>
    </source>
</reference>
<evidence type="ECO:0000313" key="1">
    <source>
        <dbReference type="EMBL" id="CAG8831976.1"/>
    </source>
</evidence>
<comment type="caution">
    <text evidence="1">The sequence shown here is derived from an EMBL/GenBank/DDBJ whole genome shotgun (WGS) entry which is preliminary data.</text>
</comment>
<proteinExistence type="predicted"/>
<evidence type="ECO:0000313" key="2">
    <source>
        <dbReference type="Proteomes" id="UP000789920"/>
    </source>
</evidence>
<accession>A0ACA9S8Y9</accession>
<gene>
    <name evidence="1" type="ORF">RPERSI_LOCUS28318</name>
</gene>
<name>A0ACA9S8Y9_9GLOM</name>
<organism evidence="1 2">
    <name type="scientific">Racocetra persica</name>
    <dbReference type="NCBI Taxonomy" id="160502"/>
    <lineage>
        <taxon>Eukaryota</taxon>
        <taxon>Fungi</taxon>
        <taxon>Fungi incertae sedis</taxon>
        <taxon>Mucoromycota</taxon>
        <taxon>Glomeromycotina</taxon>
        <taxon>Glomeromycetes</taxon>
        <taxon>Diversisporales</taxon>
        <taxon>Gigasporaceae</taxon>
        <taxon>Racocetra</taxon>
    </lineage>
</organism>
<dbReference type="EMBL" id="CAJVQC010102604">
    <property type="protein sequence ID" value="CAG8831976.1"/>
    <property type="molecule type" value="Genomic_DNA"/>
</dbReference>
<feature type="non-terminal residue" evidence="1">
    <location>
        <position position="1"/>
    </location>
</feature>